<evidence type="ECO:0000313" key="1">
    <source>
        <dbReference type="EMBL" id="MCI4390757.1"/>
    </source>
</evidence>
<accession>A0ACC5XHT1</accession>
<evidence type="ECO:0000313" key="2">
    <source>
        <dbReference type="Proteomes" id="UP000829447"/>
    </source>
</evidence>
<gene>
    <name evidence="1" type="ORF">PGIGA_G00126390</name>
</gene>
<organism evidence="1 2">
    <name type="scientific">Pangasianodon gigas</name>
    <name type="common">Mekong giant catfish</name>
    <name type="synonym">Pangasius gigas</name>
    <dbReference type="NCBI Taxonomy" id="30993"/>
    <lineage>
        <taxon>Eukaryota</taxon>
        <taxon>Metazoa</taxon>
        <taxon>Chordata</taxon>
        <taxon>Craniata</taxon>
        <taxon>Vertebrata</taxon>
        <taxon>Euteleostomi</taxon>
        <taxon>Actinopterygii</taxon>
        <taxon>Neopterygii</taxon>
        <taxon>Teleostei</taxon>
        <taxon>Ostariophysi</taxon>
        <taxon>Siluriformes</taxon>
        <taxon>Pangasiidae</taxon>
        <taxon>Pangasianodon</taxon>
    </lineage>
</organism>
<dbReference type="Proteomes" id="UP000829447">
    <property type="component" value="Linkage Group LG21"/>
</dbReference>
<proteinExistence type="predicted"/>
<name>A0ACC5XHT1_PANGG</name>
<dbReference type="EMBL" id="CM040474">
    <property type="protein sequence ID" value="MCI4390757.1"/>
    <property type="molecule type" value="Genomic_DNA"/>
</dbReference>
<sequence length="206" mass="23300">MEDAGGSKHSRRTFIVPAIKSFDHYDFARAKIACSLTWLVAKAFGSDCIPVELEEPFYKDQYEQEHLKPPVASLLLSAELYCRAGSLILRSDAARPLLGHNGVIQALAQKGLYVTDQERLVTERDLCKTPIQMSSHLAMIDTLMMAYTVEMISVERVLTCVQKYSPFFPEEDFPYDAEEAVTTWINKTHFQRMSRLDTATSLDGHC</sequence>
<protein>
    <submittedName>
        <fullName evidence="1">Uncharacterized protein</fullName>
    </submittedName>
</protein>
<keyword evidence="2" id="KW-1185">Reference proteome</keyword>
<reference evidence="1 2" key="1">
    <citation type="journal article" date="2022" name="bioRxiv">
        <title>An ancient truncated duplication of the anti-Mullerian hormone receptor type 2 gene is a potential conserved master sex determinant in the Pangasiidae catfish family.</title>
        <authorList>
            <person name="Wen M."/>
            <person name="Pan Q."/>
            <person name="Jouanno E."/>
            <person name="Montfort J."/>
            <person name="Zahm M."/>
            <person name="Cabau C."/>
            <person name="Klopp C."/>
            <person name="Iampietro C."/>
            <person name="Roques C."/>
            <person name="Bouchez O."/>
            <person name="Castinel A."/>
            <person name="Donnadieu C."/>
            <person name="Parrinello H."/>
            <person name="Poncet C."/>
            <person name="Belmonte E."/>
            <person name="Gautier V."/>
            <person name="Avarre J.-C."/>
            <person name="Dugue R."/>
            <person name="Gustiano R."/>
            <person name="Ha T.T.T."/>
            <person name="Campet M."/>
            <person name="Sriphairoj K."/>
            <person name="Ribolli J."/>
            <person name="de Almeida F.L."/>
            <person name="Desvignes T."/>
            <person name="Postlethwait J.H."/>
            <person name="Bucao C.F."/>
            <person name="Robinson-Rechavi M."/>
            <person name="Bobe J."/>
            <person name="Herpin A."/>
            <person name="Guiguen Y."/>
        </authorList>
    </citation>
    <scope>NUCLEOTIDE SEQUENCE [LARGE SCALE GENOMIC DNA]</scope>
    <source>
        <strain evidence="1">YG-Dec2019</strain>
    </source>
</reference>
<comment type="caution">
    <text evidence="1">The sequence shown here is derived from an EMBL/GenBank/DDBJ whole genome shotgun (WGS) entry which is preliminary data.</text>
</comment>